<gene>
    <name evidence="1" type="ORF">S03H2_52567</name>
</gene>
<dbReference type="SUPFAM" id="SSF74650">
    <property type="entry name" value="Galactose mutarotase-like"/>
    <property type="match status" value="1"/>
</dbReference>
<dbReference type="AlphaFoldDB" id="X1JB56"/>
<feature type="non-terminal residue" evidence="1">
    <location>
        <position position="259"/>
    </location>
</feature>
<dbReference type="Gene3D" id="2.60.40.1180">
    <property type="entry name" value="Golgi alpha-mannosidase II"/>
    <property type="match status" value="1"/>
</dbReference>
<sequence>EEQNQDKPMRMSNLNDFISKIKLHVASGIINPDKWTRWGIGWGIRSDDDTYPLYRHLNQARRRMFDLEKISSLCEILGLSNYPKSEINEDWGKILFGRDHSNLAYIGAINDESYSDIARQAEARIRGLLADRLTKLANIVNYSRAGIPVLIFNTLNWKRTEPVELQLLLPTSTYKAIDASGSEVPLQIISSKDIGPGKTIYRFLLMAINVPPMGYNVFYIVPGVSYGSTDLSSGAGTIENKYYRIVVNNSGFQSIYDKE</sequence>
<comment type="caution">
    <text evidence="1">The sequence shown here is derived from an EMBL/GenBank/DDBJ whole genome shotgun (WGS) entry which is preliminary data.</text>
</comment>
<proteinExistence type="predicted"/>
<feature type="non-terminal residue" evidence="1">
    <location>
        <position position="1"/>
    </location>
</feature>
<name>X1JB56_9ZZZZ</name>
<evidence type="ECO:0000313" key="1">
    <source>
        <dbReference type="EMBL" id="GAH66963.1"/>
    </source>
</evidence>
<dbReference type="GO" id="GO:0003824">
    <property type="term" value="F:catalytic activity"/>
    <property type="evidence" value="ECO:0007669"/>
    <property type="project" value="InterPro"/>
</dbReference>
<dbReference type="GO" id="GO:0030246">
    <property type="term" value="F:carbohydrate binding"/>
    <property type="evidence" value="ECO:0007669"/>
    <property type="project" value="InterPro"/>
</dbReference>
<accession>X1JB56</accession>
<protein>
    <submittedName>
        <fullName evidence="1">Uncharacterized protein</fullName>
    </submittedName>
</protein>
<dbReference type="EMBL" id="BARU01033394">
    <property type="protein sequence ID" value="GAH66963.1"/>
    <property type="molecule type" value="Genomic_DNA"/>
</dbReference>
<reference evidence="1" key="1">
    <citation type="journal article" date="2014" name="Front. Microbiol.">
        <title>High frequency of phylogenetically diverse reductive dehalogenase-homologous genes in deep subseafloor sedimentary metagenomes.</title>
        <authorList>
            <person name="Kawai M."/>
            <person name="Futagami T."/>
            <person name="Toyoda A."/>
            <person name="Takaki Y."/>
            <person name="Nishi S."/>
            <person name="Hori S."/>
            <person name="Arai W."/>
            <person name="Tsubouchi T."/>
            <person name="Morono Y."/>
            <person name="Uchiyama I."/>
            <person name="Ito T."/>
            <person name="Fujiyama A."/>
            <person name="Inagaki F."/>
            <person name="Takami H."/>
        </authorList>
    </citation>
    <scope>NUCLEOTIDE SEQUENCE</scope>
    <source>
        <strain evidence="1">Expedition CK06-06</strain>
    </source>
</reference>
<organism evidence="1">
    <name type="scientific">marine sediment metagenome</name>
    <dbReference type="NCBI Taxonomy" id="412755"/>
    <lineage>
        <taxon>unclassified sequences</taxon>
        <taxon>metagenomes</taxon>
        <taxon>ecological metagenomes</taxon>
    </lineage>
</organism>
<dbReference type="GO" id="GO:0005975">
    <property type="term" value="P:carbohydrate metabolic process"/>
    <property type="evidence" value="ECO:0007669"/>
    <property type="project" value="InterPro"/>
</dbReference>
<dbReference type="InterPro" id="IPR011013">
    <property type="entry name" value="Gal_mutarotase_sf_dom"/>
</dbReference>
<dbReference type="InterPro" id="IPR013780">
    <property type="entry name" value="Glyco_hydro_b"/>
</dbReference>